<name>A0A1G6G5E2_BACOV</name>
<gene>
    <name evidence="1" type="ORF">SAMN05192581_101867</name>
</gene>
<dbReference type="Proteomes" id="UP000183670">
    <property type="component" value="Unassembled WGS sequence"/>
</dbReference>
<reference evidence="1 2" key="1">
    <citation type="submission" date="2016-10" db="EMBL/GenBank/DDBJ databases">
        <authorList>
            <person name="de Groot N.N."/>
        </authorList>
    </citation>
    <scope>NUCLEOTIDE SEQUENCE [LARGE SCALE GENOMIC DNA]</scope>
    <source>
        <strain evidence="1 2">NLAE-zl-C500</strain>
    </source>
</reference>
<dbReference type="RefSeq" id="WP_074558141.1">
    <property type="nucleotide sequence ID" value="NZ_FMYE01000018.1"/>
</dbReference>
<evidence type="ECO:0000313" key="2">
    <source>
        <dbReference type="Proteomes" id="UP000183670"/>
    </source>
</evidence>
<organism evidence="1 2">
    <name type="scientific">Bacteroides ovatus</name>
    <dbReference type="NCBI Taxonomy" id="28116"/>
    <lineage>
        <taxon>Bacteria</taxon>
        <taxon>Pseudomonadati</taxon>
        <taxon>Bacteroidota</taxon>
        <taxon>Bacteroidia</taxon>
        <taxon>Bacteroidales</taxon>
        <taxon>Bacteroidaceae</taxon>
        <taxon>Bacteroides</taxon>
    </lineage>
</organism>
<evidence type="ECO:0000313" key="1">
    <source>
        <dbReference type="EMBL" id="SDB77200.1"/>
    </source>
</evidence>
<proteinExistence type="predicted"/>
<accession>A0A1G6G5E2</accession>
<sequence>MKKINGSFQLFALMNGVNIRARMGVINGPLRQEYKKGTNICSPDWETSATKPLIYAHLNRDDNGSVLIPTTVDLFYNGVQIAFGGDGLSTTGALAGVFKKSTKTVNIGGRDYPNMIVFEIVKNIVPVSNYDNDTILLSGTTEVSGQSLAFDAISETVEIVETVGSSTTLYLDGDTDVTTSSPVATLNAHPLIDGVTPSDLSAYTPKWNKVVGEVSTQVATGVWSLEVPASEIDGTATYRCDLYRKDDSTLLASAYINVTDYTDPYRVNLYVDGITGEQIKEGETAIYTAKVEKDDGTEDTTAQTTFTVTDNSGAKIDSLSGVKKSINVSFQDVINAGGGISGYVSATIIS</sequence>
<dbReference type="AlphaFoldDB" id="A0A1G6G5E2"/>
<protein>
    <submittedName>
        <fullName evidence="1">Uncharacterized protein</fullName>
    </submittedName>
</protein>
<dbReference type="EMBL" id="FMYE01000018">
    <property type="protein sequence ID" value="SDB77200.1"/>
    <property type="molecule type" value="Genomic_DNA"/>
</dbReference>